<reference evidence="4" key="2">
    <citation type="journal article" date="2015" name="Fish Shellfish Immunol.">
        <title>Early steps in the European eel (Anguilla anguilla)-Vibrio vulnificus interaction in the gills: Role of the RtxA13 toxin.</title>
        <authorList>
            <person name="Callol A."/>
            <person name="Pajuelo D."/>
            <person name="Ebbesson L."/>
            <person name="Teles M."/>
            <person name="MacKenzie S."/>
            <person name="Amaro C."/>
        </authorList>
    </citation>
    <scope>NUCLEOTIDE SEQUENCE</scope>
</reference>
<proteinExistence type="predicted"/>
<comment type="caution">
    <text evidence="1">Lacks conserved residue(s) required for the propagation of feature annotation.</text>
</comment>
<keyword evidence="2" id="KW-0732">Signal</keyword>
<feature type="domain" description="Pentraxin (PTX)" evidence="3">
    <location>
        <begin position="35"/>
        <end position="70"/>
    </location>
</feature>
<dbReference type="InterPro" id="IPR051005">
    <property type="entry name" value="Pentraxin_domain"/>
</dbReference>
<evidence type="ECO:0000256" key="2">
    <source>
        <dbReference type="SAM" id="SignalP"/>
    </source>
</evidence>
<evidence type="ECO:0000313" key="4">
    <source>
        <dbReference type="EMBL" id="JAH54483.1"/>
    </source>
</evidence>
<reference evidence="4" key="1">
    <citation type="submission" date="2014-11" db="EMBL/GenBank/DDBJ databases">
        <authorList>
            <person name="Amaro Gonzalez C."/>
        </authorList>
    </citation>
    <scope>NUCLEOTIDE SEQUENCE</scope>
</reference>
<name>A0A0E9TP33_ANGAN</name>
<dbReference type="EMBL" id="GBXM01054094">
    <property type="protein sequence ID" value="JAH54483.1"/>
    <property type="molecule type" value="Transcribed_RNA"/>
</dbReference>
<dbReference type="PROSITE" id="PS51828">
    <property type="entry name" value="PTX_2"/>
    <property type="match status" value="1"/>
</dbReference>
<dbReference type="InterPro" id="IPR001759">
    <property type="entry name" value="PTX_dom"/>
</dbReference>
<evidence type="ECO:0000259" key="3">
    <source>
        <dbReference type="PROSITE" id="PS51828"/>
    </source>
</evidence>
<evidence type="ECO:0000256" key="1">
    <source>
        <dbReference type="PROSITE-ProRule" id="PRU01172"/>
    </source>
</evidence>
<dbReference type="PANTHER" id="PTHR45869">
    <property type="entry name" value="C-REACTIVE PROTEIN-RELATED"/>
    <property type="match status" value="1"/>
</dbReference>
<accession>A0A0E9TP33</accession>
<protein>
    <recommendedName>
        <fullName evidence="3">Pentraxin (PTX) domain-containing protein</fullName>
    </recommendedName>
</protein>
<sequence length="70" mass="7645">MNSIFADFMVMEKLMVLLLLVTCGSTKSEAPTDLTGRAFTFPSESDTRYATLTPDMEGPFSAVTLCLRSS</sequence>
<organism evidence="4">
    <name type="scientific">Anguilla anguilla</name>
    <name type="common">European freshwater eel</name>
    <name type="synonym">Muraena anguilla</name>
    <dbReference type="NCBI Taxonomy" id="7936"/>
    <lineage>
        <taxon>Eukaryota</taxon>
        <taxon>Metazoa</taxon>
        <taxon>Chordata</taxon>
        <taxon>Craniata</taxon>
        <taxon>Vertebrata</taxon>
        <taxon>Euteleostomi</taxon>
        <taxon>Actinopterygii</taxon>
        <taxon>Neopterygii</taxon>
        <taxon>Teleostei</taxon>
        <taxon>Anguilliformes</taxon>
        <taxon>Anguillidae</taxon>
        <taxon>Anguilla</taxon>
    </lineage>
</organism>
<feature type="signal peptide" evidence="2">
    <location>
        <begin position="1"/>
        <end position="28"/>
    </location>
</feature>
<feature type="chain" id="PRO_5002433459" description="Pentraxin (PTX) domain-containing protein" evidence="2">
    <location>
        <begin position="29"/>
        <end position="70"/>
    </location>
</feature>
<dbReference type="AlphaFoldDB" id="A0A0E9TP33"/>
<dbReference type="PANTHER" id="PTHR45869:SF8">
    <property type="entry name" value="LAMG-LIKE JELLYROLL FOLD DOMAIN-CONTAINING PROTEIN"/>
    <property type="match status" value="1"/>
</dbReference>
<dbReference type="Pfam" id="PF00354">
    <property type="entry name" value="Pentaxin"/>
    <property type="match status" value="1"/>
</dbReference>